<dbReference type="Pfam" id="PF14020">
    <property type="entry name" value="DUF4236"/>
    <property type="match status" value="1"/>
</dbReference>
<sequence>MAFRFNKRIKLIKGLGINVSKSGITPSYRTKRGSLSSKGYSIRTGIPGLTYRKTFSKTKSSGCLVVIFISSLVLTLISCTSSDSEKIDNISSSTNDCRDTNCANYTSQAAAQAAYDADPECRNDLDADKDGMACEEPGNSIKNCATTSNCGCSNKNKAPCQADPCCKWIVGKGCKCG</sequence>
<dbReference type="Proteomes" id="UP000185728">
    <property type="component" value="Unassembled WGS sequence"/>
</dbReference>
<keyword evidence="1" id="KW-0472">Membrane</keyword>
<dbReference type="RefSeq" id="WP_076455602.1">
    <property type="nucleotide sequence ID" value="NZ_FTOB01000004.1"/>
</dbReference>
<evidence type="ECO:0000313" key="3">
    <source>
        <dbReference type="EMBL" id="SIS80018.1"/>
    </source>
</evidence>
<proteinExistence type="predicted"/>
<feature type="domain" description="DUF4236" evidence="2">
    <location>
        <begin position="3"/>
        <end position="52"/>
    </location>
</feature>
<keyword evidence="1" id="KW-0812">Transmembrane</keyword>
<feature type="transmembrane region" description="Helical" evidence="1">
    <location>
        <begin position="61"/>
        <end position="78"/>
    </location>
</feature>
<accession>A0ABY1KXR6</accession>
<comment type="caution">
    <text evidence="3">The sequence shown here is derived from an EMBL/GenBank/DDBJ whole genome shotgun (WGS) entry which is preliminary data.</text>
</comment>
<gene>
    <name evidence="3" type="ORF">SAMN05421766_1042</name>
</gene>
<dbReference type="EMBL" id="FTOB01000004">
    <property type="protein sequence ID" value="SIS80018.1"/>
    <property type="molecule type" value="Genomic_DNA"/>
</dbReference>
<protein>
    <recommendedName>
        <fullName evidence="2">DUF4236 domain-containing protein</fullName>
    </recommendedName>
</protein>
<keyword evidence="1" id="KW-1133">Transmembrane helix</keyword>
<dbReference type="InterPro" id="IPR025330">
    <property type="entry name" value="DUF4236"/>
</dbReference>
<organism evidence="3 4">
    <name type="scientific">Zobellia uliginosa</name>
    <dbReference type="NCBI Taxonomy" id="143224"/>
    <lineage>
        <taxon>Bacteria</taxon>
        <taxon>Pseudomonadati</taxon>
        <taxon>Bacteroidota</taxon>
        <taxon>Flavobacteriia</taxon>
        <taxon>Flavobacteriales</taxon>
        <taxon>Flavobacteriaceae</taxon>
        <taxon>Zobellia</taxon>
    </lineage>
</organism>
<evidence type="ECO:0000259" key="2">
    <source>
        <dbReference type="Pfam" id="PF14020"/>
    </source>
</evidence>
<name>A0ABY1KXR6_9FLAO</name>
<evidence type="ECO:0000313" key="4">
    <source>
        <dbReference type="Proteomes" id="UP000185728"/>
    </source>
</evidence>
<keyword evidence="4" id="KW-1185">Reference proteome</keyword>
<evidence type="ECO:0000256" key="1">
    <source>
        <dbReference type="SAM" id="Phobius"/>
    </source>
</evidence>
<reference evidence="3 4" key="1">
    <citation type="submission" date="2017-01" db="EMBL/GenBank/DDBJ databases">
        <authorList>
            <person name="Varghese N."/>
            <person name="Submissions S."/>
        </authorList>
    </citation>
    <scope>NUCLEOTIDE SEQUENCE [LARGE SCALE GENOMIC DNA]</scope>
    <source>
        <strain evidence="3 4">DSM 2061</strain>
    </source>
</reference>